<dbReference type="EMBL" id="LJGU01000148">
    <property type="protein sequence ID" value="OEU96122.1"/>
    <property type="molecule type" value="Genomic_DNA"/>
</dbReference>
<dbReference type="Pfam" id="PF19136">
    <property type="entry name" value="DUF5819"/>
    <property type="match status" value="1"/>
</dbReference>
<keyword evidence="3" id="KW-1185">Reference proteome</keyword>
<proteinExistence type="predicted"/>
<accession>A0A1E7JWW3</accession>
<keyword evidence="1" id="KW-1133">Transmembrane helix</keyword>
<dbReference type="Proteomes" id="UP000176101">
    <property type="component" value="Unassembled WGS sequence"/>
</dbReference>
<organism evidence="2 3">
    <name type="scientific">Streptomyces oceani</name>
    <dbReference type="NCBI Taxonomy" id="1075402"/>
    <lineage>
        <taxon>Bacteria</taxon>
        <taxon>Bacillati</taxon>
        <taxon>Actinomycetota</taxon>
        <taxon>Actinomycetes</taxon>
        <taxon>Kitasatosporales</taxon>
        <taxon>Streptomycetaceae</taxon>
        <taxon>Streptomyces</taxon>
    </lineage>
</organism>
<dbReference type="AlphaFoldDB" id="A0A1E7JWW3"/>
<evidence type="ECO:0000256" key="1">
    <source>
        <dbReference type="SAM" id="Phobius"/>
    </source>
</evidence>
<feature type="transmembrane region" description="Helical" evidence="1">
    <location>
        <begin position="22"/>
        <end position="47"/>
    </location>
</feature>
<evidence type="ECO:0000313" key="2">
    <source>
        <dbReference type="EMBL" id="OEU96122.1"/>
    </source>
</evidence>
<reference evidence="2 3" key="1">
    <citation type="journal article" date="2016" name="Front. Microbiol.">
        <title>Comparative Genomics Analysis of Streptomyces Species Reveals Their Adaptation to the Marine Environment and Their Diversity at the Genomic Level.</title>
        <authorList>
            <person name="Tian X."/>
            <person name="Zhang Z."/>
            <person name="Yang T."/>
            <person name="Chen M."/>
            <person name="Li J."/>
            <person name="Chen F."/>
            <person name="Yang J."/>
            <person name="Li W."/>
            <person name="Zhang B."/>
            <person name="Zhang Z."/>
            <person name="Wu J."/>
            <person name="Zhang C."/>
            <person name="Long L."/>
            <person name="Xiao J."/>
        </authorList>
    </citation>
    <scope>NUCLEOTIDE SEQUENCE [LARGE SCALE GENOMIC DNA]</scope>
    <source>
        <strain evidence="2 3">SCSIO 02100</strain>
    </source>
</reference>
<name>A0A1E7JWW3_9ACTN</name>
<keyword evidence="1" id="KW-0472">Membrane</keyword>
<dbReference type="RefSeq" id="WP_070198517.1">
    <property type="nucleotide sequence ID" value="NZ_LJGU01000148.1"/>
</dbReference>
<comment type="caution">
    <text evidence="2">The sequence shown here is derived from an EMBL/GenBank/DDBJ whole genome shotgun (WGS) entry which is preliminary data.</text>
</comment>
<evidence type="ECO:0000313" key="3">
    <source>
        <dbReference type="Proteomes" id="UP000176101"/>
    </source>
</evidence>
<gene>
    <name evidence="2" type="ORF">AN216_22540</name>
</gene>
<dbReference type="InterPro" id="IPR043857">
    <property type="entry name" value="DUF5819"/>
</dbReference>
<sequence length="220" mass="24622">MQPLDEEGRGGGVGSLSLPGRITVAIATAGVALAVIVHVTMVFLHVAPENTMSKEHRSTVSDYVLPEFEQNWKLFAPNPLQENIYVHARAQVLKDDGGTENTGWVNLSAMDGERIRGNLLPSHSAQNELRRAWDFYTGSHDEDHQPTGMRGELSKQYVKRIVMERFGPELNGGTVERIQLRSASTRVAPPDWSEEKVDTDTEYWVLPWWDVSEADLRGAR</sequence>
<dbReference type="PATRIC" id="fig|1075402.3.peg.714"/>
<protein>
    <submittedName>
        <fullName evidence="2">Uncharacterized protein</fullName>
    </submittedName>
</protein>
<dbReference type="OrthoDB" id="9342777at2"/>
<dbReference type="STRING" id="1075402.AN216_22540"/>
<keyword evidence="1" id="KW-0812">Transmembrane</keyword>